<keyword evidence="3" id="KW-1133">Transmembrane helix</keyword>
<evidence type="ECO:0000256" key="1">
    <source>
        <dbReference type="ARBA" id="ARBA00022723"/>
    </source>
</evidence>
<dbReference type="GO" id="GO:0005507">
    <property type="term" value="F:copper ion binding"/>
    <property type="evidence" value="ECO:0007669"/>
    <property type="project" value="TreeGrafter"/>
</dbReference>
<dbReference type="PROSITE" id="PS50846">
    <property type="entry name" value="HMA_2"/>
    <property type="match status" value="2"/>
</dbReference>
<keyword evidence="6" id="KW-1185">Reference proteome</keyword>
<dbReference type="GO" id="GO:0016020">
    <property type="term" value="C:membrane"/>
    <property type="evidence" value="ECO:0007669"/>
    <property type="project" value="TreeGrafter"/>
</dbReference>
<dbReference type="GO" id="GO:0055070">
    <property type="term" value="P:copper ion homeostasis"/>
    <property type="evidence" value="ECO:0007669"/>
    <property type="project" value="TreeGrafter"/>
</dbReference>
<accession>A0A1E3BQD9</accession>
<reference evidence="5 6" key="1">
    <citation type="journal article" date="2016" name="BMC Genomics">
        <title>Comparative genomic and transcriptomic analyses of the Fuzhuan brick tea-fermentation fungus Aspergillus cristatus.</title>
        <authorList>
            <person name="Ge Y."/>
            <person name="Wang Y."/>
            <person name="Liu Y."/>
            <person name="Tan Y."/>
            <person name="Ren X."/>
            <person name="Zhang X."/>
            <person name="Hyde K.D."/>
            <person name="Liu Y."/>
            <person name="Liu Z."/>
        </authorList>
    </citation>
    <scope>NUCLEOTIDE SEQUENCE [LARGE SCALE GENOMIC DNA]</scope>
    <source>
        <strain evidence="5 6">GZAAS20.1005</strain>
    </source>
</reference>
<dbReference type="InterPro" id="IPR006121">
    <property type="entry name" value="HMA_dom"/>
</dbReference>
<dbReference type="PANTHER" id="PTHR43520:SF32">
    <property type="entry name" value="COPPER RESISTANCE P-TYPE ATPASE (EUROFUNG)"/>
    <property type="match status" value="1"/>
</dbReference>
<keyword evidence="3" id="KW-0812">Transmembrane</keyword>
<dbReference type="GO" id="GO:0043682">
    <property type="term" value="F:P-type divalent copper transporter activity"/>
    <property type="evidence" value="ECO:0007669"/>
    <property type="project" value="TreeGrafter"/>
</dbReference>
<dbReference type="SUPFAM" id="SSF55008">
    <property type="entry name" value="HMA, heavy metal-associated domain"/>
    <property type="match status" value="4"/>
</dbReference>
<feature type="transmembrane region" description="Helical" evidence="3">
    <location>
        <begin position="415"/>
        <end position="437"/>
    </location>
</feature>
<dbReference type="Proteomes" id="UP000094569">
    <property type="component" value="Unassembled WGS sequence"/>
</dbReference>
<sequence length="629" mass="70047">MVPNAHEHPPGSRQTTILVNNLHCPSCVVNIEETLSALDPPPLSISTSIVLHEIKIVHLDTLSTSRIVRALADAAFEIDSVLPPSDSEDLELYDASRLNPPKTDLQKLHAQKCDEYSSETTISASSSDVDLTSINTDHRTGSLTRIMLAINGMSCSSCVSKIAGAIQEKPWVRTADVNLLTSSASVVLLDGFRVDEVLRTVRDAGYNAELADREEIQTPEQSKPTVSSADIWRATYAIGGMSCSSCVGKVTDTLNHYVWITKVDVNLISSSAMVEFQGKGHLEQIVNTIQSLGYSATLSDIENMASSDDESECNLRQSVTLQIDGMHCAHCPKRVLEALETYSDRLEVTDPPTEKTYKLTVSYIPEAPHFTIRHILRTISEVDKAFTMSIYHPPTLEERSHAMHRRQQWQIASRLILAMLSVIPTFIIGVVYTSLVSKDNPGRKYLEEPMWSGQATRIEWALLLTSTPVYFFAADIFHRRLITELKALWRPVSQTPILRQFSANSTVLEAWICSCLSEPRSRISPRLRFWLSMPLDLSIMAIRHRTSRFSMLSFVFLTMFLMVGRLLEAYSKAKVGDAVSLLSKLRPTEAILVDRDAKNGNVMVPIDQLEPEDVVRVANGPLHPTTGSW</sequence>
<dbReference type="InterPro" id="IPR036163">
    <property type="entry name" value="HMA_dom_sf"/>
</dbReference>
<feature type="transmembrane region" description="Helical" evidence="3">
    <location>
        <begin position="549"/>
        <end position="567"/>
    </location>
</feature>
<dbReference type="VEuPathDB" id="FungiDB:SI65_00783"/>
<dbReference type="FunFam" id="3.30.70.100:FF:000001">
    <property type="entry name" value="ATPase copper transporting beta"/>
    <property type="match status" value="1"/>
</dbReference>
<dbReference type="CDD" id="cd00371">
    <property type="entry name" value="HMA"/>
    <property type="match status" value="4"/>
</dbReference>
<dbReference type="Pfam" id="PF00403">
    <property type="entry name" value="HMA"/>
    <property type="match status" value="2"/>
</dbReference>
<gene>
    <name evidence="5" type="ORF">SI65_00783</name>
</gene>
<evidence type="ECO:0000313" key="5">
    <source>
        <dbReference type="EMBL" id="ODM23194.1"/>
    </source>
</evidence>
<evidence type="ECO:0000259" key="4">
    <source>
        <dbReference type="PROSITE" id="PS50846"/>
    </source>
</evidence>
<dbReference type="PANTHER" id="PTHR43520">
    <property type="entry name" value="ATP7, ISOFORM B"/>
    <property type="match status" value="1"/>
</dbReference>
<organism evidence="5 6">
    <name type="scientific">Aspergillus cristatus</name>
    <name type="common">Chinese Fuzhuan brick tea-fermentation fungus</name>
    <name type="synonym">Eurotium cristatum</name>
    <dbReference type="NCBI Taxonomy" id="573508"/>
    <lineage>
        <taxon>Eukaryota</taxon>
        <taxon>Fungi</taxon>
        <taxon>Dikarya</taxon>
        <taxon>Ascomycota</taxon>
        <taxon>Pezizomycotina</taxon>
        <taxon>Eurotiomycetes</taxon>
        <taxon>Eurotiomycetidae</taxon>
        <taxon>Eurotiales</taxon>
        <taxon>Aspergillaceae</taxon>
        <taxon>Aspergillus</taxon>
        <taxon>Aspergillus subgen. Aspergillus</taxon>
    </lineage>
</organism>
<name>A0A1E3BQD9_ASPCR</name>
<proteinExistence type="predicted"/>
<dbReference type="InterPro" id="IPR017969">
    <property type="entry name" value="Heavy-metal-associated_CS"/>
</dbReference>
<protein>
    <recommendedName>
        <fullName evidence="4">HMA domain-containing protein</fullName>
    </recommendedName>
</protein>
<dbReference type="Gene3D" id="3.30.70.100">
    <property type="match status" value="4"/>
</dbReference>
<feature type="domain" description="HMA" evidence="4">
    <location>
        <begin position="144"/>
        <end position="209"/>
    </location>
</feature>
<evidence type="ECO:0000313" key="6">
    <source>
        <dbReference type="Proteomes" id="UP000094569"/>
    </source>
</evidence>
<evidence type="ECO:0000256" key="3">
    <source>
        <dbReference type="SAM" id="Phobius"/>
    </source>
</evidence>
<comment type="caution">
    <text evidence="5">The sequence shown here is derived from an EMBL/GenBank/DDBJ whole genome shotgun (WGS) entry which is preliminary data.</text>
</comment>
<keyword evidence="2" id="KW-1278">Translocase</keyword>
<dbReference type="PROSITE" id="PS01047">
    <property type="entry name" value="HMA_1"/>
    <property type="match status" value="2"/>
</dbReference>
<dbReference type="EMBL" id="JXNT01000001">
    <property type="protein sequence ID" value="ODM23194.1"/>
    <property type="molecule type" value="Genomic_DNA"/>
</dbReference>
<evidence type="ECO:0000256" key="2">
    <source>
        <dbReference type="ARBA" id="ARBA00022967"/>
    </source>
</evidence>
<dbReference type="OrthoDB" id="432719at2759"/>
<keyword evidence="1" id="KW-0479">Metal-binding</keyword>
<feature type="domain" description="HMA" evidence="4">
    <location>
        <begin position="232"/>
        <end position="297"/>
    </location>
</feature>
<keyword evidence="3" id="KW-0472">Membrane</keyword>
<dbReference type="Gene3D" id="2.70.150.10">
    <property type="entry name" value="Calcium-transporting ATPase, cytoplasmic transduction domain A"/>
    <property type="match status" value="1"/>
</dbReference>
<dbReference type="AlphaFoldDB" id="A0A1E3BQD9"/>
<dbReference type="STRING" id="573508.A0A1E3BQD9"/>